<name>A0A562R335_9BACT</name>
<keyword evidence="3" id="KW-1185">Reference proteome</keyword>
<accession>A0A562R335</accession>
<dbReference type="EMBL" id="VLLC01000056">
    <property type="protein sequence ID" value="TWI62850.1"/>
    <property type="molecule type" value="Genomic_DNA"/>
</dbReference>
<organism evidence="2 3">
    <name type="scientific">Desulfobotulus alkaliphilus</name>
    <dbReference type="NCBI Taxonomy" id="622671"/>
    <lineage>
        <taxon>Bacteria</taxon>
        <taxon>Pseudomonadati</taxon>
        <taxon>Thermodesulfobacteriota</taxon>
        <taxon>Desulfobacteria</taxon>
        <taxon>Desulfobacterales</taxon>
        <taxon>Desulfobacteraceae</taxon>
        <taxon>Desulfobotulus</taxon>
    </lineage>
</organism>
<gene>
    <name evidence="2" type="ORF">LZ24_03338</name>
</gene>
<comment type="caution">
    <text evidence="2">The sequence shown here is derived from an EMBL/GenBank/DDBJ whole genome shotgun (WGS) entry which is preliminary data.</text>
</comment>
<protein>
    <submittedName>
        <fullName evidence="2">ERF superfamily protein</fullName>
    </submittedName>
</protein>
<dbReference type="Proteomes" id="UP000318307">
    <property type="component" value="Unassembled WGS sequence"/>
</dbReference>
<proteinExistence type="predicted"/>
<dbReference type="RefSeq" id="WP_144686794.1">
    <property type="nucleotide sequence ID" value="NZ_VLLC01000056.1"/>
</dbReference>
<dbReference type="OrthoDB" id="5416330at2"/>
<evidence type="ECO:0000313" key="3">
    <source>
        <dbReference type="Proteomes" id="UP000318307"/>
    </source>
</evidence>
<evidence type="ECO:0000313" key="2">
    <source>
        <dbReference type="EMBL" id="TWI62850.1"/>
    </source>
</evidence>
<dbReference type="Pfam" id="PF04404">
    <property type="entry name" value="ERF"/>
    <property type="match status" value="1"/>
</dbReference>
<feature type="compositionally biased region" description="Polar residues" evidence="1">
    <location>
        <begin position="143"/>
        <end position="176"/>
    </location>
</feature>
<evidence type="ECO:0000256" key="1">
    <source>
        <dbReference type="SAM" id="MobiDB-lite"/>
    </source>
</evidence>
<feature type="region of interest" description="Disordered" evidence="1">
    <location>
        <begin position="141"/>
        <end position="180"/>
    </location>
</feature>
<dbReference type="AlphaFoldDB" id="A0A562R335"/>
<dbReference type="InterPro" id="IPR007499">
    <property type="entry name" value="ERF_bacteria_virus"/>
</dbReference>
<sequence length="238" mass="26939">MVIEQYSSADVKELAKVMLRVQQELRPVQKDRKNTFTNSRYATLSTVMEACSSILIRHGIWLTQYPVPVEIGHLGLVTKLMHAESGQWQSSLLMMPLSKNDPQGYGSAITYARRYGLSSMLGIITENDDDAERACIRNHKNHQGQNHASHPSKPQNDPFSPVNQAYSTPQNPQNKPVSMDTLPKLDGIFYNTVHAEDGRAYITATGDTIPKKDILKEAGFRWNAERKLWWKHSQQYAA</sequence>
<reference evidence="2 3" key="1">
    <citation type="submission" date="2019-07" db="EMBL/GenBank/DDBJ databases">
        <title>Genome sequencing of 100 strains of the haloalkaliphilic chemolithoautotrophic sulfur-oxidizing bacterium Thioalkalivibrio.</title>
        <authorList>
            <person name="Muyzer G."/>
        </authorList>
    </citation>
    <scope>NUCLEOTIDE SEQUENCE [LARGE SCALE GENOMIC DNA]</scope>
    <source>
        <strain evidence="2 3">ASO4-4</strain>
    </source>
</reference>